<dbReference type="Pfam" id="PF07728">
    <property type="entry name" value="AAA_5"/>
    <property type="match status" value="1"/>
</dbReference>
<dbReference type="SMART" id="SM00382">
    <property type="entry name" value="AAA"/>
    <property type="match status" value="1"/>
</dbReference>
<comment type="caution">
    <text evidence="2">The sequence shown here is derived from an EMBL/GenBank/DDBJ whole genome shotgun (WGS) entry which is preliminary data.</text>
</comment>
<protein>
    <submittedName>
        <fullName evidence="2">Dynein-related subfamily AAA family protein</fullName>
    </submittedName>
</protein>
<gene>
    <name evidence="2" type="ORF">CLV68_4569</name>
</gene>
<dbReference type="RefSeq" id="WP_121392877.1">
    <property type="nucleotide sequence ID" value="NZ_RCDD01000003.1"/>
</dbReference>
<name>A0A421B2G0_9PSEU</name>
<evidence type="ECO:0000313" key="2">
    <source>
        <dbReference type="EMBL" id="RLK58463.1"/>
    </source>
</evidence>
<dbReference type="InterPro" id="IPR050764">
    <property type="entry name" value="CbbQ/NirQ/NorQ/GpvN"/>
</dbReference>
<dbReference type="Gene3D" id="3.40.50.300">
    <property type="entry name" value="P-loop containing nucleotide triphosphate hydrolases"/>
    <property type="match status" value="1"/>
</dbReference>
<dbReference type="InterPro" id="IPR027417">
    <property type="entry name" value="P-loop_NTPase"/>
</dbReference>
<keyword evidence="3" id="KW-1185">Reference proteome</keyword>
<accession>A0A421B2G0</accession>
<dbReference type="PANTHER" id="PTHR42759">
    <property type="entry name" value="MOXR FAMILY PROTEIN"/>
    <property type="match status" value="1"/>
</dbReference>
<proteinExistence type="predicted"/>
<dbReference type="OrthoDB" id="9808317at2"/>
<evidence type="ECO:0000259" key="1">
    <source>
        <dbReference type="SMART" id="SM00382"/>
    </source>
</evidence>
<dbReference type="PANTHER" id="PTHR42759:SF1">
    <property type="entry name" value="MAGNESIUM-CHELATASE SUBUNIT CHLD"/>
    <property type="match status" value="1"/>
</dbReference>
<dbReference type="InterPro" id="IPR003593">
    <property type="entry name" value="AAA+_ATPase"/>
</dbReference>
<feature type="domain" description="AAA+ ATPase" evidence="1">
    <location>
        <begin position="80"/>
        <end position="232"/>
    </location>
</feature>
<dbReference type="AlphaFoldDB" id="A0A421B2G0"/>
<sequence length="323" mass="35225">MSLGEDMLAKMDFRAPAADAWIDEDGTSTDPASASPSTADLAGALAPLGKQTRPNGAVYHPRAVAKAFEDVALLRDARDHREHVLFYGPPGTGKTALCEAAFAADATIEHDGLESIVGTADTTEADLLGTFVQDPRSGAFEWRPGPLHRSVLYDVPLLVDEIALIDPRVLSVLYPLMDGRDVLRIPMNPDLDPLPTGKGWFVLGAYNPDVPGARMSEALRDRFAHHIEVGTDWVLANELGVPADIIEVAKNLDQQRRKGDLAWSPQLRSLLSYASTERRRGREYALANLLAKVPQDDRDLVGRVLTAKFGEIDALRLGLRFES</sequence>
<dbReference type="SUPFAM" id="SSF52540">
    <property type="entry name" value="P-loop containing nucleoside triphosphate hydrolases"/>
    <property type="match status" value="1"/>
</dbReference>
<dbReference type="InterPro" id="IPR011704">
    <property type="entry name" value="ATPase_dyneun-rel_AAA"/>
</dbReference>
<dbReference type="CDD" id="cd00009">
    <property type="entry name" value="AAA"/>
    <property type="match status" value="1"/>
</dbReference>
<dbReference type="GO" id="GO:0005524">
    <property type="term" value="F:ATP binding"/>
    <property type="evidence" value="ECO:0007669"/>
    <property type="project" value="InterPro"/>
</dbReference>
<dbReference type="EMBL" id="RCDD01000003">
    <property type="protein sequence ID" value="RLK58463.1"/>
    <property type="molecule type" value="Genomic_DNA"/>
</dbReference>
<evidence type="ECO:0000313" key="3">
    <source>
        <dbReference type="Proteomes" id="UP000282454"/>
    </source>
</evidence>
<organism evidence="2 3">
    <name type="scientific">Actinokineospora cianjurensis</name>
    <dbReference type="NCBI Taxonomy" id="585224"/>
    <lineage>
        <taxon>Bacteria</taxon>
        <taxon>Bacillati</taxon>
        <taxon>Actinomycetota</taxon>
        <taxon>Actinomycetes</taxon>
        <taxon>Pseudonocardiales</taxon>
        <taxon>Pseudonocardiaceae</taxon>
        <taxon>Actinokineospora</taxon>
    </lineage>
</organism>
<dbReference type="Proteomes" id="UP000282454">
    <property type="component" value="Unassembled WGS sequence"/>
</dbReference>
<dbReference type="GO" id="GO:0016887">
    <property type="term" value="F:ATP hydrolysis activity"/>
    <property type="evidence" value="ECO:0007669"/>
    <property type="project" value="InterPro"/>
</dbReference>
<reference evidence="2 3" key="1">
    <citation type="submission" date="2018-10" db="EMBL/GenBank/DDBJ databases">
        <title>Genomic Encyclopedia of Archaeal and Bacterial Type Strains, Phase II (KMG-II): from individual species to whole genera.</title>
        <authorList>
            <person name="Goeker M."/>
        </authorList>
    </citation>
    <scope>NUCLEOTIDE SEQUENCE [LARGE SCALE GENOMIC DNA]</scope>
    <source>
        <strain evidence="2 3">DSM 45657</strain>
    </source>
</reference>